<evidence type="ECO:0000256" key="1">
    <source>
        <dbReference type="SAM" id="MobiDB-lite"/>
    </source>
</evidence>
<feature type="compositionally biased region" description="Basic residues" evidence="1">
    <location>
        <begin position="18"/>
        <end position="29"/>
    </location>
</feature>
<dbReference type="Pfam" id="PF22596">
    <property type="entry name" value="Scabin-like"/>
    <property type="match status" value="1"/>
</dbReference>
<dbReference type="EMBL" id="SBHS01000003">
    <property type="protein sequence ID" value="TWU77420.1"/>
    <property type="molecule type" value="Genomic_DNA"/>
</dbReference>
<name>A0A5C6GID9_METRR</name>
<feature type="region of interest" description="Disordered" evidence="1">
    <location>
        <begin position="217"/>
        <end position="249"/>
    </location>
</feature>
<dbReference type="SUPFAM" id="SSF56399">
    <property type="entry name" value="ADP-ribosylation"/>
    <property type="match status" value="1"/>
</dbReference>
<feature type="domain" description="Pierisin-like" evidence="2">
    <location>
        <begin position="62"/>
        <end position="176"/>
    </location>
</feature>
<dbReference type="Proteomes" id="UP000317257">
    <property type="component" value="Unassembled WGS sequence"/>
</dbReference>
<feature type="region of interest" description="Disordered" evidence="1">
    <location>
        <begin position="1"/>
        <end position="29"/>
    </location>
</feature>
<feature type="compositionally biased region" description="Basic and acidic residues" evidence="1">
    <location>
        <begin position="1"/>
        <end position="17"/>
    </location>
</feature>
<evidence type="ECO:0000313" key="3">
    <source>
        <dbReference type="EMBL" id="TWU77420.1"/>
    </source>
</evidence>
<evidence type="ECO:0000313" key="4">
    <source>
        <dbReference type="Proteomes" id="UP000317257"/>
    </source>
</evidence>
<evidence type="ECO:0000259" key="2">
    <source>
        <dbReference type="Pfam" id="PF22596"/>
    </source>
</evidence>
<sequence length="602" mass="67007">MLTDRILVDTEREDNGKRSKHAPVQRKRALEHRAPKEAHVIMSASEASRIKAPRGGKPGIFYRGDSRSPLEVFNSGFTPRGHDTSLEHHLSFAGESGLVSLTRSPQTAEAYAFGRTGEKQTKGYIYIVAPKGVPEGYWVPAAYSPERNPAVRFNQEFAVTGAIPGSSVSHAYVIYSDNPSDRSRKIKNGNYALRRSPGCVHLGIDGSVCDPAKFVDSGRAKAKSPNGTTKDSVSSRLREPPAGGKTKSSMEIWRPQMKTSVRIKMAGRVGLMAAVQVLTPYAHDLLDRMKEWDHPIGHTVAWFDQAIGDIQEAIGGKQVPEIHGNELKLRFICWLRGEQTFPNSVDRACQRQREQSAARTRQDKERDWVKGINQLLNTCDDAFMEPPVDVDLWHDLLHRCEALYDKALTLNEARTQLIDHREQVQRKMNAGGRVEDEDIEQAAVYITNGAFPSLTAMNSAEVMKLAAWYMGDMKPETLLDVESEGNGTTTAVRQPAWAVTDQVVAGDIPIDEAVTTKMRRLVNRVPYIGLLQGTSLRGSEPCYSAEGLAEVRPSNNWDRVSAALVYIEQKLAREKQQQQQQACKACQRWGEIWVLACGWTTT</sequence>
<dbReference type="Gene3D" id="3.90.210.10">
    <property type="entry name" value="Heat-Labile Enterotoxin, subunit A"/>
    <property type="match status" value="1"/>
</dbReference>
<dbReference type="AlphaFoldDB" id="A0A5C6GID9"/>
<protein>
    <recommendedName>
        <fullName evidence="2">Pierisin-like domain-containing protein</fullName>
    </recommendedName>
</protein>
<reference evidence="4" key="1">
    <citation type="submission" date="2018-12" db="EMBL/GenBank/DDBJ databases">
        <title>The complete genome of Metarhizium rileyi, a key fungal pathogen of Lepidoptera.</title>
        <authorList>
            <person name="Binneck E."/>
            <person name="Lastra C.C.L."/>
            <person name="Sosa-Gomez D.R."/>
        </authorList>
    </citation>
    <scope>NUCLEOTIDE SEQUENCE [LARGE SCALE GENOMIC DNA]</scope>
    <source>
        <strain evidence="4">Cep018-CH2</strain>
    </source>
</reference>
<feature type="compositionally biased region" description="Polar residues" evidence="1">
    <location>
        <begin position="225"/>
        <end position="235"/>
    </location>
</feature>
<dbReference type="InterPro" id="IPR054695">
    <property type="entry name" value="Pierisin-like_dom"/>
</dbReference>
<accession>A0A5C6GID9</accession>
<proteinExistence type="predicted"/>
<organism evidence="3 4">
    <name type="scientific">Metarhizium rileyi (strain RCEF 4871)</name>
    <name type="common">Nomuraea rileyi</name>
    <dbReference type="NCBI Taxonomy" id="1649241"/>
    <lineage>
        <taxon>Eukaryota</taxon>
        <taxon>Fungi</taxon>
        <taxon>Dikarya</taxon>
        <taxon>Ascomycota</taxon>
        <taxon>Pezizomycotina</taxon>
        <taxon>Sordariomycetes</taxon>
        <taxon>Hypocreomycetidae</taxon>
        <taxon>Hypocreales</taxon>
        <taxon>Clavicipitaceae</taxon>
        <taxon>Metarhizium</taxon>
    </lineage>
</organism>
<gene>
    <name evidence="3" type="ORF">ED733_006515</name>
</gene>
<comment type="caution">
    <text evidence="3">The sequence shown here is derived from an EMBL/GenBank/DDBJ whole genome shotgun (WGS) entry which is preliminary data.</text>
</comment>